<proteinExistence type="predicted"/>
<protein>
    <submittedName>
        <fullName evidence="2">Uncharacterized protein</fullName>
    </submittedName>
</protein>
<reference evidence="2 3" key="1">
    <citation type="journal article" date="2014" name="Agronomy (Basel)">
        <title>A Draft Genome Sequence for Ensete ventricosum, the Drought-Tolerant Tree Against Hunger.</title>
        <authorList>
            <person name="Harrison J."/>
            <person name="Moore K.A."/>
            <person name="Paszkiewicz K."/>
            <person name="Jones T."/>
            <person name="Grant M."/>
            <person name="Ambacheew D."/>
            <person name="Muzemil S."/>
            <person name="Studholme D.J."/>
        </authorList>
    </citation>
    <scope>NUCLEOTIDE SEQUENCE [LARGE SCALE GENOMIC DNA]</scope>
</reference>
<feature type="compositionally biased region" description="Basic and acidic residues" evidence="1">
    <location>
        <begin position="15"/>
        <end position="32"/>
    </location>
</feature>
<gene>
    <name evidence="2" type="ORF">B296_00055633</name>
</gene>
<dbReference type="Proteomes" id="UP000287651">
    <property type="component" value="Unassembled WGS sequence"/>
</dbReference>
<feature type="compositionally biased region" description="Basic residues" evidence="1">
    <location>
        <begin position="1"/>
        <end position="14"/>
    </location>
</feature>
<dbReference type="AlphaFoldDB" id="A0A426XVL6"/>
<feature type="non-terminal residue" evidence="2">
    <location>
        <position position="83"/>
    </location>
</feature>
<comment type="caution">
    <text evidence="2">The sequence shown here is derived from an EMBL/GenBank/DDBJ whole genome shotgun (WGS) entry which is preliminary data.</text>
</comment>
<feature type="region of interest" description="Disordered" evidence="1">
    <location>
        <begin position="1"/>
        <end position="32"/>
    </location>
</feature>
<accession>A0A426XVL6</accession>
<evidence type="ECO:0000256" key="1">
    <source>
        <dbReference type="SAM" id="MobiDB-lite"/>
    </source>
</evidence>
<organism evidence="2 3">
    <name type="scientific">Ensete ventricosum</name>
    <name type="common">Abyssinian banana</name>
    <name type="synonym">Musa ensete</name>
    <dbReference type="NCBI Taxonomy" id="4639"/>
    <lineage>
        <taxon>Eukaryota</taxon>
        <taxon>Viridiplantae</taxon>
        <taxon>Streptophyta</taxon>
        <taxon>Embryophyta</taxon>
        <taxon>Tracheophyta</taxon>
        <taxon>Spermatophyta</taxon>
        <taxon>Magnoliopsida</taxon>
        <taxon>Liliopsida</taxon>
        <taxon>Zingiberales</taxon>
        <taxon>Musaceae</taxon>
        <taxon>Ensete</taxon>
    </lineage>
</organism>
<sequence>MARLREKRRRRKKKENWGKKRENREKKRENEPWRKLFHALSRSRFGVALPRRSRSNRGAGGAGIGEVATREWKRRGGGDDVEV</sequence>
<name>A0A426XVL6_ENSVE</name>
<feature type="compositionally biased region" description="Basic and acidic residues" evidence="1">
    <location>
        <begin position="68"/>
        <end position="83"/>
    </location>
</feature>
<dbReference type="EMBL" id="AMZH03017236">
    <property type="protein sequence ID" value="RRT43331.1"/>
    <property type="molecule type" value="Genomic_DNA"/>
</dbReference>
<evidence type="ECO:0000313" key="2">
    <source>
        <dbReference type="EMBL" id="RRT43331.1"/>
    </source>
</evidence>
<feature type="region of interest" description="Disordered" evidence="1">
    <location>
        <begin position="51"/>
        <end position="83"/>
    </location>
</feature>
<evidence type="ECO:0000313" key="3">
    <source>
        <dbReference type="Proteomes" id="UP000287651"/>
    </source>
</evidence>